<keyword evidence="4" id="KW-0067">ATP-binding</keyword>
<evidence type="ECO:0000313" key="8">
    <source>
        <dbReference type="Proteomes" id="UP000266178"/>
    </source>
</evidence>
<feature type="compositionally biased region" description="Polar residues" evidence="5">
    <location>
        <begin position="302"/>
        <end position="313"/>
    </location>
</feature>
<dbReference type="InterPro" id="IPR017438">
    <property type="entry name" value="ATP-NAD_kinase_N"/>
</dbReference>
<dbReference type="Pfam" id="PF00781">
    <property type="entry name" value="DAGK_cat"/>
    <property type="match status" value="1"/>
</dbReference>
<name>A0A399F862_9DEIN</name>
<feature type="domain" description="DAGKc" evidence="6">
    <location>
        <begin position="1"/>
        <end position="125"/>
    </location>
</feature>
<dbReference type="OrthoDB" id="142078at2"/>
<keyword evidence="2" id="KW-0547">Nucleotide-binding</keyword>
<keyword evidence="8" id="KW-1185">Reference proteome</keyword>
<dbReference type="EMBL" id="QWLB01000030">
    <property type="protein sequence ID" value="RIH91856.1"/>
    <property type="molecule type" value="Genomic_DNA"/>
</dbReference>
<dbReference type="RefSeq" id="WP_119357690.1">
    <property type="nucleotide sequence ID" value="NZ_BJXM01000012.1"/>
</dbReference>
<dbReference type="Pfam" id="PF19279">
    <property type="entry name" value="YegS_C"/>
    <property type="match status" value="1"/>
</dbReference>
<dbReference type="InterPro" id="IPR016064">
    <property type="entry name" value="NAD/diacylglycerol_kinase_sf"/>
</dbReference>
<dbReference type="EC" id="2.7.1.-" evidence="7"/>
<feature type="region of interest" description="Disordered" evidence="5">
    <location>
        <begin position="289"/>
        <end position="313"/>
    </location>
</feature>
<evidence type="ECO:0000256" key="4">
    <source>
        <dbReference type="ARBA" id="ARBA00022840"/>
    </source>
</evidence>
<dbReference type="Gene3D" id="3.40.50.10330">
    <property type="entry name" value="Probable inorganic polyphosphate/atp-NAD kinase, domain 1"/>
    <property type="match status" value="1"/>
</dbReference>
<keyword evidence="3 7" id="KW-0418">Kinase</keyword>
<dbReference type="SUPFAM" id="SSF111331">
    <property type="entry name" value="NAD kinase/diacylglycerol kinase-like"/>
    <property type="match status" value="1"/>
</dbReference>
<dbReference type="PROSITE" id="PS50146">
    <property type="entry name" value="DAGK"/>
    <property type="match status" value="1"/>
</dbReference>
<evidence type="ECO:0000256" key="2">
    <source>
        <dbReference type="ARBA" id="ARBA00022741"/>
    </source>
</evidence>
<evidence type="ECO:0000256" key="5">
    <source>
        <dbReference type="SAM" id="MobiDB-lite"/>
    </source>
</evidence>
<dbReference type="Gene3D" id="2.60.200.40">
    <property type="match status" value="1"/>
</dbReference>
<accession>A0A399F862</accession>
<dbReference type="GO" id="GO:0005524">
    <property type="term" value="F:ATP binding"/>
    <property type="evidence" value="ECO:0007669"/>
    <property type="project" value="UniProtKB-KW"/>
</dbReference>
<organism evidence="7 8">
    <name type="scientific">Meiothermus granaticius NBRC 107808</name>
    <dbReference type="NCBI Taxonomy" id="1227551"/>
    <lineage>
        <taxon>Bacteria</taxon>
        <taxon>Thermotogati</taxon>
        <taxon>Deinococcota</taxon>
        <taxon>Deinococci</taxon>
        <taxon>Thermales</taxon>
        <taxon>Thermaceae</taxon>
        <taxon>Meiothermus</taxon>
    </lineage>
</organism>
<dbReference type="InterPro" id="IPR045540">
    <property type="entry name" value="YegS/DAGK_C"/>
</dbReference>
<evidence type="ECO:0000259" key="6">
    <source>
        <dbReference type="PROSITE" id="PS50146"/>
    </source>
</evidence>
<dbReference type="PANTHER" id="PTHR12358:SF54">
    <property type="entry name" value="SPHINGOSINE KINASE RELATED PROTEIN"/>
    <property type="match status" value="1"/>
</dbReference>
<reference evidence="7 8" key="1">
    <citation type="submission" date="2018-08" db="EMBL/GenBank/DDBJ databases">
        <title>Meiothermus granaticius genome AF-68 sequencing project.</title>
        <authorList>
            <person name="Da Costa M.S."/>
            <person name="Albuquerque L."/>
            <person name="Raposo P."/>
            <person name="Froufe H.J.C."/>
            <person name="Barroso C.S."/>
            <person name="Egas C."/>
        </authorList>
    </citation>
    <scope>NUCLEOTIDE SEQUENCE [LARGE SCALE GENOMIC DNA]</scope>
    <source>
        <strain evidence="7 8">AF-68</strain>
    </source>
</reference>
<comment type="caution">
    <text evidence="7">The sequence shown here is derived from an EMBL/GenBank/DDBJ whole genome shotgun (WGS) entry which is preliminary data.</text>
</comment>
<dbReference type="PANTHER" id="PTHR12358">
    <property type="entry name" value="SPHINGOSINE KINASE"/>
    <property type="match status" value="1"/>
</dbReference>
<protein>
    <submittedName>
        <fullName evidence="7">Putative lipid kinase BmrU</fullName>
        <ecNumber evidence="7">2.7.1.-</ecNumber>
    </submittedName>
</protein>
<dbReference type="Proteomes" id="UP000266178">
    <property type="component" value="Unassembled WGS sequence"/>
</dbReference>
<evidence type="ECO:0000256" key="3">
    <source>
        <dbReference type="ARBA" id="ARBA00022777"/>
    </source>
</evidence>
<evidence type="ECO:0000256" key="1">
    <source>
        <dbReference type="ARBA" id="ARBA00022679"/>
    </source>
</evidence>
<gene>
    <name evidence="7" type="primary">bmrU</name>
    <name evidence="7" type="ORF">Mgrana_02217</name>
</gene>
<proteinExistence type="predicted"/>
<dbReference type="InterPro" id="IPR001206">
    <property type="entry name" value="Diacylglycerol_kinase_cat_dom"/>
</dbReference>
<evidence type="ECO:0000313" key="7">
    <source>
        <dbReference type="EMBL" id="RIH91856.1"/>
    </source>
</evidence>
<dbReference type="GO" id="GO:0016301">
    <property type="term" value="F:kinase activity"/>
    <property type="evidence" value="ECO:0007669"/>
    <property type="project" value="UniProtKB-KW"/>
</dbReference>
<dbReference type="AlphaFoldDB" id="A0A399F862"/>
<dbReference type="InterPro" id="IPR050187">
    <property type="entry name" value="Lipid_Phosphate_FormReg"/>
</dbReference>
<keyword evidence="1 7" id="KW-0808">Transferase</keyword>
<dbReference type="SMART" id="SM00046">
    <property type="entry name" value="DAGKc"/>
    <property type="match status" value="1"/>
</dbReference>
<sequence length="313" mass="33553">MRATLIHNPNAGGANSLDSTQLLLALKSAGYEAWFSPTETPEELDPVLAHPTDLVVAAGGDGTVRAVAARLAGGRTPMAVVPMGTANNVAGALGIFGLPPQKILEGLAKPRKVWLDVGRVQTPWGEDLFLEAAGWGIFASTLHTYDPEGEKSILRGLQAGLQTVSGFQAQPLRMWCDGEALEEPLLLLEVMNTPALSHRVRLAPGADPTDGLLDVVTVSDTARVSVIGYLTSLLQERLEELPNVSVRRCQHIRLEWDGTPFHLDAEVHHQDGPGEIEIEVWPKALEVWLPAAEPKDPPPQASQPNANSPEKGS</sequence>